<accession>A0A8H6XND6</accession>
<feature type="transmembrane region" description="Helical" evidence="1">
    <location>
        <begin position="163"/>
        <end position="182"/>
    </location>
</feature>
<keyword evidence="1" id="KW-1133">Transmembrane helix</keyword>
<keyword evidence="1" id="KW-0472">Membrane</keyword>
<keyword evidence="1" id="KW-0812">Transmembrane</keyword>
<protein>
    <submittedName>
        <fullName evidence="2">Uncharacterized protein</fullName>
    </submittedName>
</protein>
<dbReference type="EMBL" id="JACAZI010000014">
    <property type="protein sequence ID" value="KAF7344940.1"/>
    <property type="molecule type" value="Genomic_DNA"/>
</dbReference>
<proteinExistence type="predicted"/>
<evidence type="ECO:0000313" key="3">
    <source>
        <dbReference type="Proteomes" id="UP000620124"/>
    </source>
</evidence>
<dbReference type="Proteomes" id="UP000620124">
    <property type="component" value="Unassembled WGS sequence"/>
</dbReference>
<name>A0A8H6XND6_9AGAR</name>
<feature type="transmembrane region" description="Helical" evidence="1">
    <location>
        <begin position="131"/>
        <end position="157"/>
    </location>
</feature>
<gene>
    <name evidence="2" type="ORF">MVEN_01656600</name>
</gene>
<feature type="transmembrane region" description="Helical" evidence="1">
    <location>
        <begin position="203"/>
        <end position="227"/>
    </location>
</feature>
<dbReference type="OrthoDB" id="3346544at2759"/>
<organism evidence="2 3">
    <name type="scientific">Mycena venus</name>
    <dbReference type="NCBI Taxonomy" id="2733690"/>
    <lineage>
        <taxon>Eukaryota</taxon>
        <taxon>Fungi</taxon>
        <taxon>Dikarya</taxon>
        <taxon>Basidiomycota</taxon>
        <taxon>Agaricomycotina</taxon>
        <taxon>Agaricomycetes</taxon>
        <taxon>Agaricomycetidae</taxon>
        <taxon>Agaricales</taxon>
        <taxon>Marasmiineae</taxon>
        <taxon>Mycenaceae</taxon>
        <taxon>Mycena</taxon>
    </lineage>
</organism>
<feature type="transmembrane region" description="Helical" evidence="1">
    <location>
        <begin position="239"/>
        <end position="258"/>
    </location>
</feature>
<dbReference type="AlphaFoldDB" id="A0A8H6XND6"/>
<evidence type="ECO:0000313" key="2">
    <source>
        <dbReference type="EMBL" id="KAF7344940.1"/>
    </source>
</evidence>
<sequence length="320" mass="35222">MSNLIAGDDATAPIVSLGLLGIVYGFSVCLFGTTVWVLLFQRGDRKINAPMLIAAVMLWIFSTCRMFIGFALTIDAFVNHIDEPLGPEIALSNFAGSAALLDNAVYGMATLVGDAVVIYRCYVVWDRFDIIVLPTMGWCASFAMVAWILNSLAQSIIDPNQGLILYATTLSTNLLATVLLAFRLWRADRDAQKINSPHGSLQPLLIVVMESGALYTIMLILAMVSMLNFLAMEFVVNTILPAMISITFSMIFIRVGLFRNQEHMQYNRRSFPLSNLEFKDLNLDSSNQISSTATMENSTVNMKSFQSLGGHLTGSSNCRV</sequence>
<keyword evidence="3" id="KW-1185">Reference proteome</keyword>
<comment type="caution">
    <text evidence="2">The sequence shown here is derived from an EMBL/GenBank/DDBJ whole genome shotgun (WGS) entry which is preliminary data.</text>
</comment>
<feature type="transmembrane region" description="Helical" evidence="1">
    <location>
        <begin position="12"/>
        <end position="39"/>
    </location>
</feature>
<evidence type="ECO:0000256" key="1">
    <source>
        <dbReference type="SAM" id="Phobius"/>
    </source>
</evidence>
<reference evidence="2" key="1">
    <citation type="submission" date="2020-05" db="EMBL/GenBank/DDBJ databases">
        <title>Mycena genomes resolve the evolution of fungal bioluminescence.</title>
        <authorList>
            <person name="Tsai I.J."/>
        </authorList>
    </citation>
    <scope>NUCLEOTIDE SEQUENCE</scope>
    <source>
        <strain evidence="2">CCC161011</strain>
    </source>
</reference>
<feature type="transmembrane region" description="Helical" evidence="1">
    <location>
        <begin position="51"/>
        <end position="74"/>
    </location>
</feature>
<feature type="transmembrane region" description="Helical" evidence="1">
    <location>
        <begin position="94"/>
        <end position="119"/>
    </location>
</feature>